<name>A0A367YJ61_9ASCO</name>
<evidence type="ECO:0000313" key="2">
    <source>
        <dbReference type="Proteomes" id="UP000253472"/>
    </source>
</evidence>
<keyword evidence="2" id="KW-1185">Reference proteome</keyword>
<comment type="caution">
    <text evidence="1">The sequence shown here is derived from an EMBL/GenBank/DDBJ whole genome shotgun (WGS) entry which is preliminary data.</text>
</comment>
<sequence length="62" mass="7057">MCRLASSSKLLDGNGIVVILRALNGFEDSSFPRRKRLDNEVIDLQRLLLASVKRLLYKRVKA</sequence>
<organism evidence="1 2">
    <name type="scientific">Candida viswanathii</name>
    <dbReference type="NCBI Taxonomy" id="5486"/>
    <lineage>
        <taxon>Eukaryota</taxon>
        <taxon>Fungi</taxon>
        <taxon>Dikarya</taxon>
        <taxon>Ascomycota</taxon>
        <taxon>Saccharomycotina</taxon>
        <taxon>Pichiomycetes</taxon>
        <taxon>Debaryomycetaceae</taxon>
        <taxon>Candida/Lodderomyces clade</taxon>
        <taxon>Candida</taxon>
    </lineage>
</organism>
<dbReference type="Proteomes" id="UP000253472">
    <property type="component" value="Unassembled WGS sequence"/>
</dbReference>
<dbReference type="EMBL" id="QLNQ01000020">
    <property type="protein sequence ID" value="RCK65629.1"/>
    <property type="molecule type" value="Genomic_DNA"/>
</dbReference>
<gene>
    <name evidence="1" type="ORF">Cantr_01376</name>
</gene>
<accession>A0A367YJ61</accession>
<dbReference type="AlphaFoldDB" id="A0A367YJ61"/>
<proteinExistence type="predicted"/>
<reference evidence="1 2" key="1">
    <citation type="submission" date="2018-06" db="EMBL/GenBank/DDBJ databases">
        <title>Whole genome sequencing of Candida tropicalis (genome annotated by CSBL at Korea University).</title>
        <authorList>
            <person name="Ahn J."/>
        </authorList>
    </citation>
    <scope>NUCLEOTIDE SEQUENCE [LARGE SCALE GENOMIC DNA]</scope>
    <source>
        <strain evidence="1 2">ATCC 20962</strain>
    </source>
</reference>
<protein>
    <submittedName>
        <fullName evidence="1">Uncharacterized protein</fullName>
    </submittedName>
</protein>
<evidence type="ECO:0000313" key="1">
    <source>
        <dbReference type="EMBL" id="RCK65629.1"/>
    </source>
</evidence>